<dbReference type="Proteomes" id="UP000828390">
    <property type="component" value="Unassembled WGS sequence"/>
</dbReference>
<dbReference type="AlphaFoldDB" id="A0A9D4GUJ9"/>
<gene>
    <name evidence="1" type="ORF">DPMN_125791</name>
</gene>
<reference evidence="1" key="2">
    <citation type="submission" date="2020-11" db="EMBL/GenBank/DDBJ databases">
        <authorList>
            <person name="McCartney M.A."/>
            <person name="Auch B."/>
            <person name="Kono T."/>
            <person name="Mallez S."/>
            <person name="Becker A."/>
            <person name="Gohl D.M."/>
            <person name="Silverstein K.A.T."/>
            <person name="Koren S."/>
            <person name="Bechman K.B."/>
            <person name="Herman A."/>
            <person name="Abrahante J.E."/>
            <person name="Garbe J."/>
        </authorList>
    </citation>
    <scope>NUCLEOTIDE SEQUENCE</scope>
    <source>
        <strain evidence="1">Duluth1</strain>
        <tissue evidence="1">Whole animal</tissue>
    </source>
</reference>
<comment type="caution">
    <text evidence="1">The sequence shown here is derived from an EMBL/GenBank/DDBJ whole genome shotgun (WGS) entry which is preliminary data.</text>
</comment>
<name>A0A9D4GUJ9_DREPO</name>
<sequence>MDIVKTIAIMGQFPSHNVITISFQPSFSDYTEVNILIKNVLKKVSRFSTQRPSVDSG</sequence>
<evidence type="ECO:0000313" key="1">
    <source>
        <dbReference type="EMBL" id="KAH3823966.1"/>
    </source>
</evidence>
<dbReference type="EMBL" id="JAIWYP010000005">
    <property type="protein sequence ID" value="KAH3823966.1"/>
    <property type="molecule type" value="Genomic_DNA"/>
</dbReference>
<evidence type="ECO:0000313" key="2">
    <source>
        <dbReference type="Proteomes" id="UP000828390"/>
    </source>
</evidence>
<accession>A0A9D4GUJ9</accession>
<proteinExistence type="predicted"/>
<keyword evidence="2" id="KW-1185">Reference proteome</keyword>
<protein>
    <submittedName>
        <fullName evidence="1">Uncharacterized protein</fullName>
    </submittedName>
</protein>
<reference evidence="1" key="1">
    <citation type="journal article" date="2019" name="bioRxiv">
        <title>The Genome of the Zebra Mussel, Dreissena polymorpha: A Resource for Invasive Species Research.</title>
        <authorList>
            <person name="McCartney M.A."/>
            <person name="Auch B."/>
            <person name="Kono T."/>
            <person name="Mallez S."/>
            <person name="Zhang Y."/>
            <person name="Obille A."/>
            <person name="Becker A."/>
            <person name="Abrahante J.E."/>
            <person name="Garbe J."/>
            <person name="Badalamenti J.P."/>
            <person name="Herman A."/>
            <person name="Mangelson H."/>
            <person name="Liachko I."/>
            <person name="Sullivan S."/>
            <person name="Sone E.D."/>
            <person name="Koren S."/>
            <person name="Silverstein K.A.T."/>
            <person name="Beckman K.B."/>
            <person name="Gohl D.M."/>
        </authorList>
    </citation>
    <scope>NUCLEOTIDE SEQUENCE</scope>
    <source>
        <strain evidence="1">Duluth1</strain>
        <tissue evidence="1">Whole animal</tissue>
    </source>
</reference>
<organism evidence="1 2">
    <name type="scientific">Dreissena polymorpha</name>
    <name type="common">Zebra mussel</name>
    <name type="synonym">Mytilus polymorpha</name>
    <dbReference type="NCBI Taxonomy" id="45954"/>
    <lineage>
        <taxon>Eukaryota</taxon>
        <taxon>Metazoa</taxon>
        <taxon>Spiralia</taxon>
        <taxon>Lophotrochozoa</taxon>
        <taxon>Mollusca</taxon>
        <taxon>Bivalvia</taxon>
        <taxon>Autobranchia</taxon>
        <taxon>Heteroconchia</taxon>
        <taxon>Euheterodonta</taxon>
        <taxon>Imparidentia</taxon>
        <taxon>Neoheterodontei</taxon>
        <taxon>Myida</taxon>
        <taxon>Dreissenoidea</taxon>
        <taxon>Dreissenidae</taxon>
        <taxon>Dreissena</taxon>
    </lineage>
</organism>